<dbReference type="Gene3D" id="3.30.300.30">
    <property type="match status" value="1"/>
</dbReference>
<keyword evidence="2" id="KW-0436">Ligase</keyword>
<dbReference type="AlphaFoldDB" id="A0A075A2C0"/>
<dbReference type="STRING" id="6198.A0A075A2C0"/>
<evidence type="ECO:0000256" key="1">
    <source>
        <dbReference type="ARBA" id="ARBA00006432"/>
    </source>
</evidence>
<feature type="domain" description="AMP-dependent synthetase/ligase" evidence="7">
    <location>
        <begin position="85"/>
        <end position="417"/>
    </location>
</feature>
<dbReference type="InterPro" id="IPR045851">
    <property type="entry name" value="AMP-bd_C_sf"/>
</dbReference>
<evidence type="ECO:0000256" key="5">
    <source>
        <dbReference type="ARBA" id="ARBA00048666"/>
    </source>
</evidence>
<dbReference type="GO" id="GO:0004467">
    <property type="term" value="F:long-chain fatty acid-CoA ligase activity"/>
    <property type="evidence" value="ECO:0007669"/>
    <property type="project" value="TreeGrafter"/>
</dbReference>
<dbReference type="EMBL" id="KL596959">
    <property type="protein sequence ID" value="KER21544.1"/>
    <property type="molecule type" value="Genomic_DNA"/>
</dbReference>
<comment type="similarity">
    <text evidence="1">Belongs to the ATP-dependent AMP-binding enzyme family.</text>
</comment>
<dbReference type="GeneID" id="20324336"/>
<organism evidence="8 9">
    <name type="scientific">Opisthorchis viverrini</name>
    <name type="common">Southeast Asian liver fluke</name>
    <dbReference type="NCBI Taxonomy" id="6198"/>
    <lineage>
        <taxon>Eukaryota</taxon>
        <taxon>Metazoa</taxon>
        <taxon>Spiralia</taxon>
        <taxon>Lophotrochozoa</taxon>
        <taxon>Platyhelminthes</taxon>
        <taxon>Trematoda</taxon>
        <taxon>Digenea</taxon>
        <taxon>Opisthorchiida</taxon>
        <taxon>Opisthorchiata</taxon>
        <taxon>Opisthorchiidae</taxon>
        <taxon>Opisthorchis</taxon>
    </lineage>
</organism>
<dbReference type="GO" id="GO:0005324">
    <property type="term" value="F:long-chain fatty acid transmembrane transporter activity"/>
    <property type="evidence" value="ECO:0007669"/>
    <property type="project" value="TreeGrafter"/>
</dbReference>
<dbReference type="InterPro" id="IPR042099">
    <property type="entry name" value="ANL_N_sf"/>
</dbReference>
<dbReference type="SUPFAM" id="SSF56801">
    <property type="entry name" value="Acetyl-CoA synthetase-like"/>
    <property type="match status" value="1"/>
</dbReference>
<protein>
    <recommendedName>
        <fullName evidence="4">Long-chain-fatty-acid--CoA ligase</fullName>
    </recommendedName>
</protein>
<dbReference type="OrthoDB" id="288590at2759"/>
<proteinExistence type="inferred from homology"/>
<keyword evidence="6" id="KW-0812">Transmembrane</keyword>
<accession>A0A075A2C0</accession>
<comment type="catalytic activity">
    <reaction evidence="5">
        <text>tetracosanoate + ATP + CoA = tetracosanoyl-CoA + AMP + diphosphate</text>
        <dbReference type="Rhea" id="RHEA:33639"/>
        <dbReference type="ChEBI" id="CHEBI:30616"/>
        <dbReference type="ChEBI" id="CHEBI:31014"/>
        <dbReference type="ChEBI" id="CHEBI:33019"/>
        <dbReference type="ChEBI" id="CHEBI:57287"/>
        <dbReference type="ChEBI" id="CHEBI:65052"/>
        <dbReference type="ChEBI" id="CHEBI:456215"/>
    </reaction>
    <physiologicalReaction direction="left-to-right" evidence="5">
        <dbReference type="Rhea" id="RHEA:33640"/>
    </physiologicalReaction>
</comment>
<dbReference type="GO" id="GO:0044539">
    <property type="term" value="P:long-chain fatty acid import into cell"/>
    <property type="evidence" value="ECO:0007669"/>
    <property type="project" value="TreeGrafter"/>
</dbReference>
<evidence type="ECO:0000256" key="2">
    <source>
        <dbReference type="ARBA" id="ARBA00022598"/>
    </source>
</evidence>
<name>A0A075A2C0_OPIVI</name>
<evidence type="ECO:0000256" key="6">
    <source>
        <dbReference type="SAM" id="Phobius"/>
    </source>
</evidence>
<evidence type="ECO:0000259" key="7">
    <source>
        <dbReference type="Pfam" id="PF00501"/>
    </source>
</evidence>
<evidence type="ECO:0000313" key="8">
    <source>
        <dbReference type="EMBL" id="KER21544.1"/>
    </source>
</evidence>
<dbReference type="PROSITE" id="PS00455">
    <property type="entry name" value="AMP_BINDING"/>
    <property type="match status" value="1"/>
</dbReference>
<dbReference type="PANTHER" id="PTHR43107">
    <property type="entry name" value="LONG-CHAIN FATTY ACID TRANSPORT PROTEIN"/>
    <property type="match status" value="1"/>
</dbReference>
<keyword evidence="6" id="KW-1133">Transmembrane helix</keyword>
<dbReference type="GO" id="GO:0005886">
    <property type="term" value="C:plasma membrane"/>
    <property type="evidence" value="ECO:0007669"/>
    <property type="project" value="TreeGrafter"/>
</dbReference>
<dbReference type="Gene3D" id="3.40.50.12780">
    <property type="entry name" value="N-terminal domain of ligase-like"/>
    <property type="match status" value="1"/>
</dbReference>
<comment type="catalytic activity">
    <reaction evidence="3">
        <text>a very long-chain fatty acid + ATP + CoA = a very long-chain fatty acyl-CoA + AMP + diphosphate</text>
        <dbReference type="Rhea" id="RHEA:54536"/>
        <dbReference type="ChEBI" id="CHEBI:30616"/>
        <dbReference type="ChEBI" id="CHEBI:33019"/>
        <dbReference type="ChEBI" id="CHEBI:57287"/>
        <dbReference type="ChEBI" id="CHEBI:58950"/>
        <dbReference type="ChEBI" id="CHEBI:138261"/>
        <dbReference type="ChEBI" id="CHEBI:456215"/>
    </reaction>
    <physiologicalReaction direction="left-to-right" evidence="3">
        <dbReference type="Rhea" id="RHEA:54537"/>
    </physiologicalReaction>
</comment>
<dbReference type="GO" id="GO:0005789">
    <property type="term" value="C:endoplasmic reticulum membrane"/>
    <property type="evidence" value="ECO:0007669"/>
    <property type="project" value="TreeGrafter"/>
</dbReference>
<dbReference type="InterPro" id="IPR000873">
    <property type="entry name" value="AMP-dep_synth/lig_dom"/>
</dbReference>
<dbReference type="RefSeq" id="XP_009174721.1">
    <property type="nucleotide sequence ID" value="XM_009176457.1"/>
</dbReference>
<keyword evidence="9" id="KW-1185">Reference proteome</keyword>
<dbReference type="InterPro" id="IPR020845">
    <property type="entry name" value="AMP-binding_CS"/>
</dbReference>
<dbReference type="Proteomes" id="UP000054324">
    <property type="component" value="Unassembled WGS sequence"/>
</dbReference>
<feature type="transmembrane region" description="Helical" evidence="6">
    <location>
        <begin position="12"/>
        <end position="41"/>
    </location>
</feature>
<reference evidence="8 9" key="1">
    <citation type="submission" date="2013-11" db="EMBL/GenBank/DDBJ databases">
        <title>Opisthorchis viverrini - life in the bile duct.</title>
        <authorList>
            <person name="Young N.D."/>
            <person name="Nagarajan N."/>
            <person name="Lin S.J."/>
            <person name="Korhonen P.K."/>
            <person name="Jex A.R."/>
            <person name="Hall R.S."/>
            <person name="Safavi-Hemami H."/>
            <person name="Kaewkong W."/>
            <person name="Bertrand D."/>
            <person name="Gao S."/>
            <person name="Seet Q."/>
            <person name="Wongkham S."/>
            <person name="Teh B.T."/>
            <person name="Wongkham C."/>
            <person name="Intapan P.M."/>
            <person name="Maleewong W."/>
            <person name="Yang X."/>
            <person name="Hu M."/>
            <person name="Wang Z."/>
            <person name="Hofmann A."/>
            <person name="Sternberg P.W."/>
            <person name="Tan P."/>
            <person name="Wang J."/>
            <person name="Gasser R.B."/>
        </authorList>
    </citation>
    <scope>NUCLEOTIDE SEQUENCE [LARGE SCALE GENOMIC DNA]</scope>
</reference>
<dbReference type="Pfam" id="PF00501">
    <property type="entry name" value="AMP-binding"/>
    <property type="match status" value="1"/>
</dbReference>
<evidence type="ECO:0000256" key="4">
    <source>
        <dbReference type="ARBA" id="ARBA00041297"/>
    </source>
</evidence>
<keyword evidence="6" id="KW-0472">Membrane</keyword>
<evidence type="ECO:0000313" key="9">
    <source>
        <dbReference type="Proteomes" id="UP000054324"/>
    </source>
</evidence>
<evidence type="ECO:0000256" key="3">
    <source>
        <dbReference type="ARBA" id="ARBA00036527"/>
    </source>
</evidence>
<sequence length="828" mass="94064">MTPKELQPWHTFVLLLLVQWIFFGDCLIVALFKSYVLYLIVGGWKFQRLFFLTIRRDLKGLRCLGMILYHTYHQHFTKENFAEIFQRTVKKHGRLSTAIYHEDQVWTLGDLDAYSNKVANHLISCGLKRGDVIFMLMQPSAAYLGIWLGAVKAGIIPGLLNYNLRNASLTRCLDELDAKAIVVGNRLKDAFVEIDGEAKYSNGMFWYVDEDSSRPESAFSNEASSTGTWNQVIAKSSWAPPPKLSRMNGRERIAYLYTSGTTGFPKAAIITTPRFIYMTSGTRYGFGIRASDIIYISVPLHHTLGLICGVGQLMLHGTCLAIRSKFSASQFWDDCIKYNCTVVQYIGELCRFLLAQPPKPTDTMHRVRLAYGNGLRKETWIQFQNRFKVPEIGELFGATESNTSIVNCDQTVGAIGFIPLCMRSSYPIYIIKMNETADEPIRDPATGLCIECGPNEVGQIVGRINENNPSRSYDGYLNRDESEKKVLRDVFKKGDQWFASGDLLYYDELGYLFFSDRVGDTFRWHGENVSTSEVEAVLMKEFPDTGINVYGVLVPGTEGRAGMAAFEVDIKSMTTEQEQLMVAKIYSSTEKALPPYARPQFLRFCADFEMTNTFKLLKRGLMKSGFDPTNTKDHLYILDKQSKCYVPLTENDIVLIFEGEEKAQVFLDELAKVISSFGMHFAPTKCKVMLVDVQSLNTPLTIQGKALEVVERFTYLGSCISSDCSTIMTSERFIFEYQGRVYQATVRPVLLYGCENWPILAAELRRLQVFDNRCSRTIARVGWCQRTRNAAVRKRVFGCATATSIEECVRHQKLRWLGHVLRMPNHRL</sequence>
<dbReference type="PANTHER" id="PTHR43107:SF22">
    <property type="entry name" value="VERY LONG-CHAIN ACYL-COA SYNTHETASE"/>
    <property type="match status" value="1"/>
</dbReference>
<dbReference type="CTD" id="20324336"/>
<dbReference type="KEGG" id="ovi:T265_10168"/>
<gene>
    <name evidence="8" type="ORF">T265_10168</name>
</gene>